<organism evidence="2 3">
    <name type="scientific">Actinomycetospora aeridis</name>
    <dbReference type="NCBI Taxonomy" id="3129231"/>
    <lineage>
        <taxon>Bacteria</taxon>
        <taxon>Bacillati</taxon>
        <taxon>Actinomycetota</taxon>
        <taxon>Actinomycetes</taxon>
        <taxon>Pseudonocardiales</taxon>
        <taxon>Pseudonocardiaceae</taxon>
        <taxon>Actinomycetospora</taxon>
    </lineage>
</organism>
<gene>
    <name evidence="2" type="ORF">WCD41_16275</name>
</gene>
<protein>
    <recommendedName>
        <fullName evidence="4">Secreted protein</fullName>
    </recommendedName>
</protein>
<name>A0ABU8N6J5_9PSEU</name>
<evidence type="ECO:0000313" key="2">
    <source>
        <dbReference type="EMBL" id="MEJ2888019.1"/>
    </source>
</evidence>
<evidence type="ECO:0008006" key="4">
    <source>
        <dbReference type="Google" id="ProtNLM"/>
    </source>
</evidence>
<sequence length="109" mass="11791">MKMLAVAGGAAVAALAWAVAPWVHLRRHGTLDEQTVRGWRAEAAALEEARQAQQARESRADQAAAADAAPDDSVPRIPRPRTRSSRRARDTERAVTRSEEDPAVSSTHS</sequence>
<accession>A0ABU8N6J5</accession>
<reference evidence="2 3" key="1">
    <citation type="submission" date="2024-03" db="EMBL/GenBank/DDBJ databases">
        <title>Actinomycetospora sp. OC33-EN06, a novel actinomycete isolated from wild orchid (Aerides multiflora).</title>
        <authorList>
            <person name="Suriyachadkun C."/>
        </authorList>
    </citation>
    <scope>NUCLEOTIDE SEQUENCE [LARGE SCALE GENOMIC DNA]</scope>
    <source>
        <strain evidence="2 3">OC33-EN06</strain>
    </source>
</reference>
<evidence type="ECO:0000313" key="3">
    <source>
        <dbReference type="Proteomes" id="UP001370100"/>
    </source>
</evidence>
<feature type="compositionally biased region" description="Low complexity" evidence="1">
    <location>
        <begin position="48"/>
        <end position="76"/>
    </location>
</feature>
<dbReference type="Proteomes" id="UP001370100">
    <property type="component" value="Unassembled WGS sequence"/>
</dbReference>
<keyword evidence="3" id="KW-1185">Reference proteome</keyword>
<feature type="region of interest" description="Disordered" evidence="1">
    <location>
        <begin position="48"/>
        <end position="109"/>
    </location>
</feature>
<dbReference type="RefSeq" id="WP_337714510.1">
    <property type="nucleotide sequence ID" value="NZ_JBBEGL010000004.1"/>
</dbReference>
<feature type="compositionally biased region" description="Basic and acidic residues" evidence="1">
    <location>
        <begin position="87"/>
        <end position="100"/>
    </location>
</feature>
<dbReference type="EMBL" id="JBBEGL010000004">
    <property type="protein sequence ID" value="MEJ2888019.1"/>
    <property type="molecule type" value="Genomic_DNA"/>
</dbReference>
<evidence type="ECO:0000256" key="1">
    <source>
        <dbReference type="SAM" id="MobiDB-lite"/>
    </source>
</evidence>
<proteinExistence type="predicted"/>
<comment type="caution">
    <text evidence="2">The sequence shown here is derived from an EMBL/GenBank/DDBJ whole genome shotgun (WGS) entry which is preliminary data.</text>
</comment>